<dbReference type="NCBIfam" id="NF006579">
    <property type="entry name" value="PRK09104.1"/>
    <property type="match status" value="1"/>
</dbReference>
<protein>
    <submittedName>
        <fullName evidence="5">Dipeptidase</fullName>
    </submittedName>
</protein>
<keyword evidence="1" id="KW-0645">Protease</keyword>
<dbReference type="OrthoDB" id="9761532at2"/>
<organism evidence="5 6">
    <name type="scientific">Paenibacillus thalictri</name>
    <dbReference type="NCBI Taxonomy" id="2527873"/>
    <lineage>
        <taxon>Bacteria</taxon>
        <taxon>Bacillati</taxon>
        <taxon>Bacillota</taxon>
        <taxon>Bacilli</taxon>
        <taxon>Bacillales</taxon>
        <taxon>Paenibacillaceae</taxon>
        <taxon>Paenibacillus</taxon>
    </lineage>
</organism>
<sequence length="456" mass="50178">MSDQLEHYFTSNRQAHLEELSQFLRIPSISVGTEHKEHIRKAAAWLADSLKSGGMEHAQLLETGGNPVVYADWLHAPGKPTLLIYGHYDVQPSDPDDRWDSPPFEPTIRDGKLYARGATDDKGQLFIHMKAVAALLATEGKLPVNIKWCIEGEEEIASKHLFALLEKEAEKLQADAVVISDGPMQERGVPSILYGLRGLCGFQLDVTGPRHDLHSGLYGGGVQNPIFALSELLASMKNNEGTITIDGFYEGVEPLSEADRERFTTLKHDDAKVQRDLAVNALFGEAGYSFLERTTARPTLEIHTITGGFQGEGIKPIVPSSASAKLSCRLVDQQDPDRIFELIERHIELHKPAGVEVKLTLLVKGKPFRVSTDNPYIQAAARAYEAGFGASPVFVRAGGSIPIVDSFSRLLEAPVVLMNFGLPDENLHAPNEHFHLENFDLGLRTVCHFVRLVGAP</sequence>
<dbReference type="InterPro" id="IPR051458">
    <property type="entry name" value="Cyt/Met_Dipeptidase"/>
</dbReference>
<keyword evidence="2" id="KW-0479">Metal-binding</keyword>
<dbReference type="Gene3D" id="3.40.630.10">
    <property type="entry name" value="Zn peptidases"/>
    <property type="match status" value="1"/>
</dbReference>
<comment type="caution">
    <text evidence="5">The sequence shown here is derived from an EMBL/GenBank/DDBJ whole genome shotgun (WGS) entry which is preliminary data.</text>
</comment>
<dbReference type="PANTHER" id="PTHR43270:SF12">
    <property type="entry name" value="SUCCINYL-DIAMINOPIMELATE DESUCCINYLASE"/>
    <property type="match status" value="1"/>
</dbReference>
<dbReference type="Pfam" id="PF07687">
    <property type="entry name" value="M20_dimer"/>
    <property type="match status" value="1"/>
</dbReference>
<evidence type="ECO:0000313" key="5">
    <source>
        <dbReference type="EMBL" id="TBL80391.1"/>
    </source>
</evidence>
<dbReference type="GO" id="GO:0046872">
    <property type="term" value="F:metal ion binding"/>
    <property type="evidence" value="ECO:0007669"/>
    <property type="project" value="UniProtKB-KW"/>
</dbReference>
<evidence type="ECO:0000313" key="6">
    <source>
        <dbReference type="Proteomes" id="UP000293142"/>
    </source>
</evidence>
<evidence type="ECO:0000259" key="4">
    <source>
        <dbReference type="Pfam" id="PF07687"/>
    </source>
</evidence>
<dbReference type="GO" id="GO:0006508">
    <property type="term" value="P:proteolysis"/>
    <property type="evidence" value="ECO:0007669"/>
    <property type="project" value="UniProtKB-KW"/>
</dbReference>
<evidence type="ECO:0000256" key="2">
    <source>
        <dbReference type="ARBA" id="ARBA00022723"/>
    </source>
</evidence>
<dbReference type="RefSeq" id="WP_131012804.1">
    <property type="nucleotide sequence ID" value="NZ_SIRE01000005.1"/>
</dbReference>
<gene>
    <name evidence="5" type="ORF">EYB31_08225</name>
</gene>
<keyword evidence="6" id="KW-1185">Reference proteome</keyword>
<dbReference type="Proteomes" id="UP000293142">
    <property type="component" value="Unassembled WGS sequence"/>
</dbReference>
<accession>A0A4V2J4N0</accession>
<dbReference type="SUPFAM" id="SSF53187">
    <property type="entry name" value="Zn-dependent exopeptidases"/>
    <property type="match status" value="1"/>
</dbReference>
<reference evidence="5 6" key="1">
    <citation type="submission" date="2019-02" db="EMBL/GenBank/DDBJ databases">
        <title>Paenibacillus sp. nov., isolated from surface-sterilized tissue of Thalictrum simplex L.</title>
        <authorList>
            <person name="Tuo L."/>
        </authorList>
    </citation>
    <scope>NUCLEOTIDE SEQUENCE [LARGE SCALE GENOMIC DNA]</scope>
    <source>
        <strain evidence="5 6">N2SHLJ1</strain>
    </source>
</reference>
<dbReference type="AlphaFoldDB" id="A0A4V2J4N0"/>
<dbReference type="Gene3D" id="3.30.70.360">
    <property type="match status" value="1"/>
</dbReference>
<feature type="domain" description="Peptidase M20 dimerisation" evidence="4">
    <location>
        <begin position="194"/>
        <end position="353"/>
    </location>
</feature>
<dbReference type="NCBIfam" id="NF006053">
    <property type="entry name" value="PRK08201.1"/>
    <property type="match status" value="1"/>
</dbReference>
<proteinExistence type="predicted"/>
<dbReference type="InterPro" id="IPR002933">
    <property type="entry name" value="Peptidase_M20"/>
</dbReference>
<name>A0A4V2J4N0_9BACL</name>
<dbReference type="InterPro" id="IPR011650">
    <property type="entry name" value="Peptidase_M20_dimer"/>
</dbReference>
<dbReference type="NCBIfam" id="NF005914">
    <property type="entry name" value="PRK07907.1"/>
    <property type="match status" value="1"/>
</dbReference>
<dbReference type="EMBL" id="SIRE01000005">
    <property type="protein sequence ID" value="TBL80391.1"/>
    <property type="molecule type" value="Genomic_DNA"/>
</dbReference>
<dbReference type="Pfam" id="PF01546">
    <property type="entry name" value="Peptidase_M20"/>
    <property type="match status" value="1"/>
</dbReference>
<dbReference type="GO" id="GO:0008233">
    <property type="term" value="F:peptidase activity"/>
    <property type="evidence" value="ECO:0007669"/>
    <property type="project" value="UniProtKB-KW"/>
</dbReference>
<evidence type="ECO:0000256" key="3">
    <source>
        <dbReference type="ARBA" id="ARBA00022801"/>
    </source>
</evidence>
<keyword evidence="3" id="KW-0378">Hydrolase</keyword>
<evidence type="ECO:0000256" key="1">
    <source>
        <dbReference type="ARBA" id="ARBA00022670"/>
    </source>
</evidence>
<dbReference type="PANTHER" id="PTHR43270">
    <property type="entry name" value="BETA-ALA-HIS DIPEPTIDASE"/>
    <property type="match status" value="1"/>
</dbReference>